<sequence length="83" mass="8646">MSSVAPHQGSAFGAGSYPAETRPAEPEGMSRGRADAYVSDNVFARMQTGGANAGNTGGQTHEQNTADLDADMARDFARLRQSA</sequence>
<evidence type="ECO:0000313" key="3">
    <source>
        <dbReference type="Proteomes" id="UP000605986"/>
    </source>
</evidence>
<dbReference type="AlphaFoldDB" id="A0A8H4KI43"/>
<evidence type="ECO:0000256" key="1">
    <source>
        <dbReference type="SAM" id="MobiDB-lite"/>
    </source>
</evidence>
<keyword evidence="3" id="KW-1185">Reference proteome</keyword>
<dbReference type="Proteomes" id="UP000605986">
    <property type="component" value="Unassembled WGS sequence"/>
</dbReference>
<feature type="compositionally biased region" description="Basic and acidic residues" evidence="1">
    <location>
        <begin position="22"/>
        <end position="34"/>
    </location>
</feature>
<feature type="region of interest" description="Disordered" evidence="1">
    <location>
        <begin position="47"/>
        <end position="71"/>
    </location>
</feature>
<protein>
    <submittedName>
        <fullName evidence="2">Uncharacterized protein</fullName>
    </submittedName>
</protein>
<accession>A0A8H4KI43</accession>
<reference evidence="2" key="1">
    <citation type="submission" date="2020-01" db="EMBL/GenBank/DDBJ databases">
        <title>Identification and distribution of gene clusters putatively required for synthesis of sphingolipid metabolism inhibitors in phylogenetically diverse species of the filamentous fungus Fusarium.</title>
        <authorList>
            <person name="Kim H.-S."/>
            <person name="Busman M."/>
            <person name="Brown D.W."/>
            <person name="Divon H."/>
            <person name="Uhlig S."/>
            <person name="Proctor R.H."/>
        </authorList>
    </citation>
    <scope>NUCLEOTIDE SEQUENCE</scope>
    <source>
        <strain evidence="2">NRRL 53441</strain>
    </source>
</reference>
<evidence type="ECO:0000313" key="2">
    <source>
        <dbReference type="EMBL" id="KAF4450109.1"/>
    </source>
</evidence>
<comment type="caution">
    <text evidence="2">The sequence shown here is derived from an EMBL/GenBank/DDBJ whole genome shotgun (WGS) entry which is preliminary data.</text>
</comment>
<proteinExistence type="predicted"/>
<dbReference type="EMBL" id="JAADJG010000258">
    <property type="protein sequence ID" value="KAF4450109.1"/>
    <property type="molecule type" value="Genomic_DNA"/>
</dbReference>
<feature type="region of interest" description="Disordered" evidence="1">
    <location>
        <begin position="1"/>
        <end position="34"/>
    </location>
</feature>
<organism evidence="2 3">
    <name type="scientific">Fusarium austroafricanum</name>
    <dbReference type="NCBI Taxonomy" id="2364996"/>
    <lineage>
        <taxon>Eukaryota</taxon>
        <taxon>Fungi</taxon>
        <taxon>Dikarya</taxon>
        <taxon>Ascomycota</taxon>
        <taxon>Pezizomycotina</taxon>
        <taxon>Sordariomycetes</taxon>
        <taxon>Hypocreomycetidae</taxon>
        <taxon>Hypocreales</taxon>
        <taxon>Nectriaceae</taxon>
        <taxon>Fusarium</taxon>
        <taxon>Fusarium concolor species complex</taxon>
    </lineage>
</organism>
<gene>
    <name evidence="2" type="ORF">F53441_6708</name>
</gene>
<name>A0A8H4KI43_9HYPO</name>